<dbReference type="AlphaFoldDB" id="A0A0U0YH60"/>
<dbReference type="InterPro" id="IPR039422">
    <property type="entry name" value="MarR/SlyA-like"/>
</dbReference>
<dbReference type="GeneID" id="93379411"/>
<dbReference type="PANTHER" id="PTHR33164">
    <property type="entry name" value="TRANSCRIPTIONAL REGULATOR, MARR FAMILY"/>
    <property type="match status" value="1"/>
</dbReference>
<dbReference type="GO" id="GO:0006950">
    <property type="term" value="P:response to stress"/>
    <property type="evidence" value="ECO:0007669"/>
    <property type="project" value="TreeGrafter"/>
</dbReference>
<evidence type="ECO:0000313" key="7">
    <source>
        <dbReference type="Proteomes" id="UP000284557"/>
    </source>
</evidence>
<dbReference type="PATRIC" id="fig|36809.44.peg.2320"/>
<dbReference type="Pfam" id="PF01047">
    <property type="entry name" value="MarR"/>
    <property type="match status" value="1"/>
</dbReference>
<evidence type="ECO:0000313" key="5">
    <source>
        <dbReference type="Proteomes" id="UP000038487"/>
    </source>
</evidence>
<dbReference type="GO" id="GO:0003700">
    <property type="term" value="F:DNA-binding transcription factor activity"/>
    <property type="evidence" value="ECO:0007669"/>
    <property type="project" value="InterPro"/>
</dbReference>
<sequence>MGILVSQMYRLLWSRASVIVRDFGVTVPQMECLAVLSAQPGISNVEIAAELRITPQAVSLVQRSLEEAGLVHRSRRQADARVLTTELTAKGRKLFERADATLREDDEEILANMTERDRVQLRRLLGGVIETISAR</sequence>
<dbReference type="Gene3D" id="1.10.10.10">
    <property type="entry name" value="Winged helix-like DNA-binding domain superfamily/Winged helix DNA-binding domain"/>
    <property type="match status" value="1"/>
</dbReference>
<protein>
    <submittedName>
        <fullName evidence="2">HTH-type transcriptional regulator</fullName>
    </submittedName>
    <submittedName>
        <fullName evidence="4">MarR family transcriptional regulator</fullName>
    </submittedName>
</protein>
<name>A0A0U0YH60_9MYCO</name>
<evidence type="ECO:0000313" key="4">
    <source>
        <dbReference type="EMBL" id="RIT35656.1"/>
    </source>
</evidence>
<proteinExistence type="predicted"/>
<dbReference type="PROSITE" id="PS50995">
    <property type="entry name" value="HTH_MARR_2"/>
    <property type="match status" value="1"/>
</dbReference>
<reference evidence="2 5" key="1">
    <citation type="submission" date="2015-03" db="EMBL/GenBank/DDBJ databases">
        <authorList>
            <consortium name="Pathogen Informatics"/>
            <person name="Murphy D."/>
        </authorList>
    </citation>
    <scope>NUCLEOTIDE SEQUENCE [LARGE SCALE GENOMIC DNA]</scope>
    <source>
        <strain evidence="2 5">PAP036</strain>
    </source>
</reference>
<dbReference type="SMART" id="SM00347">
    <property type="entry name" value="HTH_MARR"/>
    <property type="match status" value="1"/>
</dbReference>
<organism evidence="4 7">
    <name type="scientific">Mycobacteroides abscessus</name>
    <dbReference type="NCBI Taxonomy" id="36809"/>
    <lineage>
        <taxon>Bacteria</taxon>
        <taxon>Bacillati</taxon>
        <taxon>Actinomycetota</taxon>
        <taxon>Actinomycetes</taxon>
        <taxon>Mycobacteriales</taxon>
        <taxon>Mycobacteriaceae</taxon>
        <taxon>Mycobacteroides</taxon>
    </lineage>
</organism>
<dbReference type="PANTHER" id="PTHR33164:SF43">
    <property type="entry name" value="HTH-TYPE TRANSCRIPTIONAL REPRESSOR YETL"/>
    <property type="match status" value="1"/>
</dbReference>
<reference evidence="4 7" key="3">
    <citation type="submission" date="2018-08" db="EMBL/GenBank/DDBJ databases">
        <title>Linezolid Resistance in Mycobacterium abscessus: MIC Distribution and Comprehensive Investigation of Resistance Mechanisms.</title>
        <authorList>
            <person name="Ye M."/>
            <person name="Xu L."/>
            <person name="Zou Y."/>
            <person name="Li B."/>
            <person name="Guo Q."/>
            <person name="Zhang Y."/>
            <person name="Zhan M."/>
            <person name="Xu B."/>
            <person name="Yu F."/>
            <person name="Zhang Z."/>
            <person name="Chu H."/>
        </authorList>
    </citation>
    <scope>NUCLEOTIDE SEQUENCE [LARGE SCALE GENOMIC DNA]</scope>
    <source>
        <strain evidence="4 7">G143</strain>
    </source>
</reference>
<dbReference type="OMA" id="HERGHAF"/>
<dbReference type="PRINTS" id="PR00598">
    <property type="entry name" value="HTHMARR"/>
</dbReference>
<evidence type="ECO:0000313" key="2">
    <source>
        <dbReference type="EMBL" id="CPT35549.1"/>
    </source>
</evidence>
<evidence type="ECO:0000313" key="3">
    <source>
        <dbReference type="EMBL" id="CPV37270.1"/>
    </source>
</evidence>
<dbReference type="InterPro" id="IPR000835">
    <property type="entry name" value="HTH_MarR-typ"/>
</dbReference>
<reference evidence="3 6" key="2">
    <citation type="submission" date="2015-03" db="EMBL/GenBank/DDBJ databases">
        <authorList>
            <person name="Murphy D."/>
        </authorList>
    </citation>
    <scope>NUCLEOTIDE SEQUENCE [LARGE SCALE GENOMIC DNA]</scope>
    <source>
        <strain evidence="3 6">PAP088</strain>
    </source>
</reference>
<dbReference type="Proteomes" id="UP000284557">
    <property type="component" value="Unassembled WGS sequence"/>
</dbReference>
<evidence type="ECO:0000259" key="1">
    <source>
        <dbReference type="PROSITE" id="PS50995"/>
    </source>
</evidence>
<dbReference type="EMBL" id="CSUW01000006">
    <property type="protein sequence ID" value="CPT35549.1"/>
    <property type="molecule type" value="Genomic_DNA"/>
</dbReference>
<dbReference type="EMBL" id="QXBN01000013">
    <property type="protein sequence ID" value="RIT35656.1"/>
    <property type="molecule type" value="Genomic_DNA"/>
</dbReference>
<gene>
    <name evidence="4" type="ORF">D2E76_16995</name>
    <name evidence="2" type="ORF">ERS075527_02683</name>
    <name evidence="3" type="ORF">ERS075579_00891</name>
</gene>
<dbReference type="RefSeq" id="WP_005058373.1">
    <property type="nucleotide sequence ID" value="NZ_AP022621.1"/>
</dbReference>
<dbReference type="Proteomes" id="UP000045782">
    <property type="component" value="Unassembled WGS sequence"/>
</dbReference>
<dbReference type="InterPro" id="IPR036390">
    <property type="entry name" value="WH_DNA-bd_sf"/>
</dbReference>
<feature type="domain" description="HTH marR-type" evidence="1">
    <location>
        <begin position="1"/>
        <end position="130"/>
    </location>
</feature>
<evidence type="ECO:0000313" key="6">
    <source>
        <dbReference type="Proteomes" id="UP000045782"/>
    </source>
</evidence>
<dbReference type="InterPro" id="IPR036388">
    <property type="entry name" value="WH-like_DNA-bd_sf"/>
</dbReference>
<dbReference type="Proteomes" id="UP000038487">
    <property type="component" value="Unassembled WGS sequence"/>
</dbReference>
<accession>A0A0U0YH60</accession>
<dbReference type="EMBL" id="CSWP01000001">
    <property type="protein sequence ID" value="CPV37270.1"/>
    <property type="molecule type" value="Genomic_DNA"/>
</dbReference>
<dbReference type="SUPFAM" id="SSF46785">
    <property type="entry name" value="Winged helix' DNA-binding domain"/>
    <property type="match status" value="1"/>
</dbReference>